<dbReference type="Proteomes" id="UP001152795">
    <property type="component" value="Unassembled WGS sequence"/>
</dbReference>
<comment type="caution">
    <text evidence="1">The sequence shown here is derived from an EMBL/GenBank/DDBJ whole genome shotgun (WGS) entry which is preliminary data.</text>
</comment>
<keyword evidence="2" id="KW-1185">Reference proteome</keyword>
<dbReference type="OrthoDB" id="273452at2759"/>
<proteinExistence type="predicted"/>
<protein>
    <submittedName>
        <fullName evidence="1">Uncharacterized protein</fullName>
    </submittedName>
</protein>
<gene>
    <name evidence="1" type="ORF">PACLA_8A027567</name>
</gene>
<accession>A0A6S7JNF4</accession>
<dbReference type="AlphaFoldDB" id="A0A6S7JNF4"/>
<dbReference type="InterPro" id="IPR022122">
    <property type="entry name" value="DUF3657"/>
</dbReference>
<dbReference type="EMBL" id="CACRXK020019833">
    <property type="protein sequence ID" value="CAB4034116.1"/>
    <property type="molecule type" value="Genomic_DNA"/>
</dbReference>
<evidence type="ECO:0000313" key="1">
    <source>
        <dbReference type="EMBL" id="CAB4034116.1"/>
    </source>
</evidence>
<dbReference type="Pfam" id="PF12394">
    <property type="entry name" value="DUF3657"/>
    <property type="match status" value="1"/>
</dbReference>
<sequence length="252" mass="28927">MGDLQATIEFLVELHKFYNVDLFIRGYYQFRLTFKPPKSSHAIQVEVCEGHGERGAFSLFPAYVTDDGQTAVSRTFNIYYKDEEVLLKDVFLFRVHLLIDSTKAADCIDKAALEMTVDVHFTDQVVRQNNYRSLPLVTSRTLKFHFSCFNGLHHQVPLLFDYYYFSVLDMIVHANVVSLGLPNWGILKQIKTGWFSKSSTTPRLPTPLFFTSLFGNRSQLGMQFYSDVSLRYAVTNSSSISRENFEKASAIH</sequence>
<reference evidence="1" key="1">
    <citation type="submission" date="2020-04" db="EMBL/GenBank/DDBJ databases">
        <authorList>
            <person name="Alioto T."/>
            <person name="Alioto T."/>
            <person name="Gomez Garrido J."/>
        </authorList>
    </citation>
    <scope>NUCLEOTIDE SEQUENCE</scope>
    <source>
        <strain evidence="1">A484AB</strain>
    </source>
</reference>
<evidence type="ECO:0000313" key="2">
    <source>
        <dbReference type="Proteomes" id="UP001152795"/>
    </source>
</evidence>
<name>A0A6S7JNF4_PARCT</name>
<organism evidence="1 2">
    <name type="scientific">Paramuricea clavata</name>
    <name type="common">Red gorgonian</name>
    <name type="synonym">Violescent sea-whip</name>
    <dbReference type="NCBI Taxonomy" id="317549"/>
    <lineage>
        <taxon>Eukaryota</taxon>
        <taxon>Metazoa</taxon>
        <taxon>Cnidaria</taxon>
        <taxon>Anthozoa</taxon>
        <taxon>Octocorallia</taxon>
        <taxon>Malacalcyonacea</taxon>
        <taxon>Plexauridae</taxon>
        <taxon>Paramuricea</taxon>
    </lineage>
</organism>
<feature type="non-terminal residue" evidence="1">
    <location>
        <position position="252"/>
    </location>
</feature>